<feature type="domain" description="C2H2-type" evidence="2">
    <location>
        <begin position="1510"/>
        <end position="1532"/>
    </location>
</feature>
<accession>A0A7J6SEQ5</accession>
<feature type="compositionally biased region" description="Low complexity" evidence="1">
    <location>
        <begin position="1440"/>
        <end position="1450"/>
    </location>
</feature>
<feature type="non-terminal residue" evidence="3">
    <location>
        <position position="1724"/>
    </location>
</feature>
<name>A0A7J6SEQ5_PEROL</name>
<feature type="compositionally biased region" description="Acidic residues" evidence="1">
    <location>
        <begin position="345"/>
        <end position="369"/>
    </location>
</feature>
<sequence length="1724" mass="192080">AETIKSIVSTLSKTTTDFPSPSRHPAWEPLLEHTDGQLAGQAITTALIGGSVGEKALLLQLLFGLGKFFGPWPKEAVQLLFNPQHKDLRKVQGACLQRMAEYFGQNGSLVDRLDDGARNELLMAGIKCCTPGMPAVVTKHILSICVWPLGQEGVSSLVGNMVPLAATNRWAQERLCNAVSHPKATEDAIKTALTELLKEGPTATPAVRKALTGLSRRSTGDWASVAFQCVRAAPSLTEDMDKLAKKVLKTIKKSDHADAIGPWLKWQWINVAAPGAEDEQEGLDNLDGAIGAANEFDAIAGALPDLYGESKNIVRYSTGRLWQYLVKEGYVSWADADEMVKDVCGESEEEGGEGGAATDDDEDDLDENDDKPFLPPIIPATNGNTDDIVMEDEEDLLAMLNDEDAERAAQAFIQQQGGKSSGAKLERGKEARVVIMRKIHRVDLLEMWATTSAAGSLAERLDVVSRILAYAGRMRIDKKSKEGDGGLNEAKGELRNRLLGLVKRFRAAGLPLDEAPSEEVISKLVSFLPNKEAPIQQECAHLIAYLSRPDPDTTGKVLTKLIKEWCGGAKLSIHATAWESLSWSLLAKVDWNAVVPTPAHAPTKGFVFRELLTILHRLAKSKELECPHLDEVVYRLVGVVADKWCNGTLGRSRGQIATKAISALMAVSGSQQQQQWDASVVQWLQDLKEQPALGAVSKLAATALAAASDRNKGAGKKRSRQQQQQREDDDDEAAVNGMIVDSNDGHDHHDTPHEPPGWMILLERADTKLRIFEDTSSGTAVREAAAALRELLDAPRWKPNEPLALPWGSKSLGRIRHGMDPETGTQVPDTYTNWMIVTEELVSLHMKRGQFREAMEHLDEKMDKKLLSRITLPAEYRANMLVNLLHCELESGRVVEALDSSEDSEKRLFPADKDLKDAVLSTPAWHLLNARTYFYHFAWDMALAECEQSNEVRQKFSRDLEGQLHTWRDVIYAWCMGQKHLDSGTRGDIMDALASWQTAVDEERLRVQENPRFSTCWYLRFVLMALSNCGYAMQSEDSRVEVHKILLEKCEQLLQDLSEDPRARGDPLLRKARRVIKTHSLPDGGIRRSVLHVDATACGTLARWIKHSTQNPNVEFDTYYTQPGGLAIPGVGVKTIKPIHPGDIITADYGPPYQIPKAALRGSMSPGPYQADFPYLSTVLNGLATSTSPLRPGRLFRMIESLARIEQQEEAAEECPEELGEDKFYLDEYGNLKAGPETHIESGVYIMLYGGVLRRGPMSYFSVAVPWRKTAPCYRVLQDPITNTYCMYNRTSRYDDDDKGIIFSVISMRMMTSRRPILLGWTTSQQQHEPYAHELMLPTTIGDDTTTEQHYRTVFLQVVVLSAKLSSLIILLPRVRSMVVSTYGADGEDTRMAGYDDEYIRARLVNRLGNDLHYYYDHRGVHDNDTPVSAPCRATQVEDGGSISSSSRSGVVPEDDPWRRRTAPESSKNRMMPATSSSHDPSQQPDDYRVTDPVVLRDSHWTMLEGGFSCSLCDTTVVHEAQLRDHIKGKRHQKHLNYLQWERADSAGVAIHHSCPTMDEKHAGAATAIRPSEHNSSSSSSRGRTPPDPASGWMDDSEMEDYTKQCNRQFWTPAGGPRTDGLVDFEGIEGECYAPAHCVYDAMYCCLCQAKPDGWWKWIEHFKGKKHLKHVYSTRSTHVAYWQKLSAGTGLVYYYNHLDGYWCWEDGHVPAIDFHTAWEVMRPP</sequence>
<feature type="region of interest" description="Disordered" evidence="1">
    <location>
        <begin position="1425"/>
        <end position="1487"/>
    </location>
</feature>
<dbReference type="EMBL" id="JABANO010018721">
    <property type="protein sequence ID" value="KAF4731358.1"/>
    <property type="molecule type" value="Genomic_DNA"/>
</dbReference>
<dbReference type="Proteomes" id="UP000553632">
    <property type="component" value="Unassembled WGS sequence"/>
</dbReference>
<feature type="compositionally biased region" description="Low complexity" evidence="1">
    <location>
        <begin position="1476"/>
        <end position="1485"/>
    </location>
</feature>
<evidence type="ECO:0000256" key="1">
    <source>
        <dbReference type="SAM" id="MobiDB-lite"/>
    </source>
</evidence>
<protein>
    <recommendedName>
        <fullName evidence="2">C2H2-type domain-containing protein</fullName>
    </recommendedName>
</protein>
<dbReference type="SUPFAM" id="SSF57667">
    <property type="entry name" value="beta-beta-alpha zinc fingers"/>
    <property type="match status" value="1"/>
</dbReference>
<dbReference type="SUPFAM" id="SSF82199">
    <property type="entry name" value="SET domain"/>
    <property type="match status" value="1"/>
</dbReference>
<feature type="compositionally biased region" description="Basic and acidic residues" evidence="1">
    <location>
        <begin position="743"/>
        <end position="753"/>
    </location>
</feature>
<dbReference type="InterPro" id="IPR036236">
    <property type="entry name" value="Znf_C2H2_sf"/>
</dbReference>
<proteinExistence type="predicted"/>
<dbReference type="Gene3D" id="2.170.270.10">
    <property type="entry name" value="SET domain"/>
    <property type="match status" value="1"/>
</dbReference>
<evidence type="ECO:0000313" key="3">
    <source>
        <dbReference type="EMBL" id="KAF4731358.1"/>
    </source>
</evidence>
<dbReference type="GO" id="GO:0003676">
    <property type="term" value="F:nucleic acid binding"/>
    <property type="evidence" value="ECO:0007669"/>
    <property type="project" value="InterPro"/>
</dbReference>
<organism evidence="3 4">
    <name type="scientific">Perkinsus olseni</name>
    <name type="common">Perkinsus atlanticus</name>
    <dbReference type="NCBI Taxonomy" id="32597"/>
    <lineage>
        <taxon>Eukaryota</taxon>
        <taxon>Sar</taxon>
        <taxon>Alveolata</taxon>
        <taxon>Perkinsozoa</taxon>
        <taxon>Perkinsea</taxon>
        <taxon>Perkinsida</taxon>
        <taxon>Perkinsidae</taxon>
        <taxon>Perkinsus</taxon>
    </lineage>
</organism>
<dbReference type="PROSITE" id="PS00028">
    <property type="entry name" value="ZINC_FINGER_C2H2_1"/>
    <property type="match status" value="1"/>
</dbReference>
<dbReference type="InterPro" id="IPR013087">
    <property type="entry name" value="Znf_C2H2_type"/>
</dbReference>
<dbReference type="GO" id="GO:0008270">
    <property type="term" value="F:zinc ion binding"/>
    <property type="evidence" value="ECO:0007669"/>
    <property type="project" value="InterPro"/>
</dbReference>
<evidence type="ECO:0000313" key="4">
    <source>
        <dbReference type="Proteomes" id="UP000553632"/>
    </source>
</evidence>
<dbReference type="InterPro" id="IPR003604">
    <property type="entry name" value="Matrin/U1-like-C_Znf_C2H2"/>
</dbReference>
<feature type="region of interest" description="Disordered" evidence="1">
    <location>
        <begin position="344"/>
        <end position="385"/>
    </location>
</feature>
<gene>
    <name evidence="3" type="ORF">FOZ63_010266</name>
</gene>
<reference evidence="3 4" key="1">
    <citation type="submission" date="2020-04" db="EMBL/GenBank/DDBJ databases">
        <title>Perkinsus olseni comparative genomics.</title>
        <authorList>
            <person name="Bogema D.R."/>
        </authorList>
    </citation>
    <scope>NUCLEOTIDE SEQUENCE [LARGE SCALE GENOMIC DNA]</scope>
    <source>
        <strain evidence="3 4">ATCC PRA-207</strain>
    </source>
</reference>
<dbReference type="Pfam" id="PF12874">
    <property type="entry name" value="zf-met"/>
    <property type="match status" value="1"/>
</dbReference>
<feature type="region of interest" description="Disordered" evidence="1">
    <location>
        <begin position="1560"/>
        <end position="1596"/>
    </location>
</feature>
<dbReference type="InterPro" id="IPR046341">
    <property type="entry name" value="SET_dom_sf"/>
</dbReference>
<dbReference type="SMART" id="SM00451">
    <property type="entry name" value="ZnF_U1"/>
    <property type="match status" value="2"/>
</dbReference>
<evidence type="ECO:0000259" key="2">
    <source>
        <dbReference type="PROSITE" id="PS00028"/>
    </source>
</evidence>
<feature type="region of interest" description="Disordered" evidence="1">
    <location>
        <begin position="707"/>
        <end position="755"/>
    </location>
</feature>
<keyword evidence="4" id="KW-1185">Reference proteome</keyword>
<dbReference type="Gene3D" id="3.30.160.60">
    <property type="entry name" value="Classic Zinc Finger"/>
    <property type="match status" value="1"/>
</dbReference>
<comment type="caution">
    <text evidence="3">The sequence shown here is derived from an EMBL/GenBank/DDBJ whole genome shotgun (WGS) entry which is preliminary data.</text>
</comment>